<comment type="catalytic activity">
    <reaction evidence="6 7">
        <text>L-homoserine + acetyl-CoA = O-acetyl-L-homoserine + CoA</text>
        <dbReference type="Rhea" id="RHEA:13701"/>
        <dbReference type="ChEBI" id="CHEBI:57287"/>
        <dbReference type="ChEBI" id="CHEBI:57288"/>
        <dbReference type="ChEBI" id="CHEBI:57476"/>
        <dbReference type="ChEBI" id="CHEBI:57716"/>
        <dbReference type="EC" id="2.3.1.31"/>
    </reaction>
</comment>
<dbReference type="Pfam" id="PF04204">
    <property type="entry name" value="HTS"/>
    <property type="match status" value="1"/>
</dbReference>
<evidence type="ECO:0000313" key="9">
    <source>
        <dbReference type="Proteomes" id="UP001338137"/>
    </source>
</evidence>
<feature type="site" description="Important for substrate specificity" evidence="7">
    <location>
        <position position="192"/>
    </location>
</feature>
<dbReference type="InterPro" id="IPR029062">
    <property type="entry name" value="Class_I_gatase-like"/>
</dbReference>
<name>A0ABU6FZA6_9BACL</name>
<sequence length="314" mass="36432">MPIKIPDNLPAKEILNQENIFTMDESVAYHQDIRPLRIALLNLMPTKETTETQLLRLIGNTPLQVEFVLLHPKTHTSKNTSAEHLEMFYKTFDDIKDEKLDGMIITGAPVEQMEFEDVTYWEELTQILNWSKQNVTSTLHICWAAQAGLYHHFGVRKVALDQKMFGVFPHTVGVPNTKLLRGFDEVFNVPQSRHTDIQREDIVRCPDLEILAESEESGVYIAATRDGKHIFVTGHSEYDADSLKWEYDRDVSKGLDIEIPRNYYPNNDPSRKPYNSWRAHANLLFSNWLNYYVYQETPFELNVNINESWASSQL</sequence>
<dbReference type="GO" id="GO:0008899">
    <property type="term" value="F:homoserine O-succinyltransferase activity"/>
    <property type="evidence" value="ECO:0007669"/>
    <property type="project" value="UniProtKB-EC"/>
</dbReference>
<feature type="binding site" evidence="7">
    <location>
        <position position="163"/>
    </location>
    <ligand>
        <name>substrate</name>
    </ligand>
</feature>
<keyword evidence="5 7" id="KW-0012">Acyltransferase</keyword>
<feature type="site" description="Important for acyl-CoA specificity" evidence="7">
    <location>
        <position position="111"/>
    </location>
</feature>
<comment type="pathway">
    <text evidence="7">Amino-acid biosynthesis; L-methionine biosynthesis via de novo pathway; O-acetyl-L-homoserine from L-homoserine: step 1/1.</text>
</comment>
<dbReference type="HAMAP" id="MF_00295">
    <property type="entry name" value="MetA_acyltransf"/>
    <property type="match status" value="1"/>
</dbReference>
<dbReference type="Proteomes" id="UP001338137">
    <property type="component" value="Unassembled WGS sequence"/>
</dbReference>
<comment type="caution">
    <text evidence="8">The sequence shown here is derived from an EMBL/GenBank/DDBJ whole genome shotgun (WGS) entry which is preliminary data.</text>
</comment>
<keyword evidence="1 7" id="KW-0963">Cytoplasm</keyword>
<dbReference type="SUPFAM" id="SSF52317">
    <property type="entry name" value="Class I glutamine amidotransferase-like"/>
    <property type="match status" value="1"/>
</dbReference>
<evidence type="ECO:0000256" key="2">
    <source>
        <dbReference type="ARBA" id="ARBA00022605"/>
    </source>
</evidence>
<dbReference type="PANTHER" id="PTHR20919:SF0">
    <property type="entry name" value="HOMOSERINE O-SUCCINYLTRANSFERASE"/>
    <property type="match status" value="1"/>
</dbReference>
<feature type="binding site" evidence="7">
    <location>
        <position position="249"/>
    </location>
    <ligand>
        <name>substrate</name>
    </ligand>
</feature>
<dbReference type="EMBL" id="JARLKY010000004">
    <property type="protein sequence ID" value="MEC0225894.1"/>
    <property type="molecule type" value="Genomic_DNA"/>
</dbReference>
<evidence type="ECO:0000256" key="5">
    <source>
        <dbReference type="ARBA" id="ARBA00023315"/>
    </source>
</evidence>
<dbReference type="InterPro" id="IPR005697">
    <property type="entry name" value="HST_MetA"/>
</dbReference>
<comment type="similarity">
    <text evidence="7">Belongs to the MetA family.</text>
</comment>
<dbReference type="EC" id="2.3.1.31" evidence="7"/>
<dbReference type="InterPro" id="IPR033752">
    <property type="entry name" value="MetA_family"/>
</dbReference>
<dbReference type="PANTHER" id="PTHR20919">
    <property type="entry name" value="HOMOSERINE O-SUCCINYLTRANSFERASE"/>
    <property type="match status" value="1"/>
</dbReference>
<keyword evidence="2 7" id="KW-0028">Amino-acid biosynthesis</keyword>
<evidence type="ECO:0000256" key="6">
    <source>
        <dbReference type="ARBA" id="ARBA00049043"/>
    </source>
</evidence>
<organism evidence="8 9">
    <name type="scientific">Paenibacillus alba</name>
    <dbReference type="NCBI Taxonomy" id="1197127"/>
    <lineage>
        <taxon>Bacteria</taxon>
        <taxon>Bacillati</taxon>
        <taxon>Bacillota</taxon>
        <taxon>Bacilli</taxon>
        <taxon>Bacillales</taxon>
        <taxon>Paenibacillaceae</taxon>
        <taxon>Paenibacillus</taxon>
    </lineage>
</organism>
<evidence type="ECO:0000256" key="7">
    <source>
        <dbReference type="HAMAP-Rule" id="MF_00295"/>
    </source>
</evidence>
<keyword evidence="3 7" id="KW-0808">Transferase</keyword>
<reference evidence="8 9" key="1">
    <citation type="submission" date="2023-03" db="EMBL/GenBank/DDBJ databases">
        <title>Bacillus Genome Sequencing.</title>
        <authorList>
            <person name="Dunlap C."/>
        </authorList>
    </citation>
    <scope>NUCLEOTIDE SEQUENCE [LARGE SCALE GENOMIC DNA]</scope>
    <source>
        <strain evidence="8 9">BD-533</strain>
    </source>
</reference>
<keyword evidence="4 7" id="KW-0486">Methionine biosynthesis</keyword>
<comment type="caution">
    <text evidence="7">Lacks conserved residue(s) required for the propagation of feature annotation.</text>
</comment>
<evidence type="ECO:0000256" key="4">
    <source>
        <dbReference type="ARBA" id="ARBA00023167"/>
    </source>
</evidence>
<feature type="active site" evidence="7">
    <location>
        <position position="237"/>
    </location>
</feature>
<dbReference type="PIRSF" id="PIRSF000450">
    <property type="entry name" value="H_ser_succinyltr"/>
    <property type="match status" value="1"/>
</dbReference>
<dbReference type="NCBIfam" id="TIGR01001">
    <property type="entry name" value="metA"/>
    <property type="match status" value="1"/>
</dbReference>
<feature type="active site" description="Acyl-thioester intermediate" evidence="7">
    <location>
        <position position="142"/>
    </location>
</feature>
<feature type="active site" description="Proton acceptor" evidence="7">
    <location>
        <position position="235"/>
    </location>
</feature>
<gene>
    <name evidence="8" type="primary">metA</name>
    <name evidence="7" type="synonym">metAA</name>
    <name evidence="8" type="ORF">P4I72_01990</name>
</gene>
<dbReference type="CDD" id="cd03131">
    <property type="entry name" value="GATase1_HTS"/>
    <property type="match status" value="1"/>
</dbReference>
<keyword evidence="9" id="KW-1185">Reference proteome</keyword>
<protein>
    <recommendedName>
        <fullName evidence="7">Homoserine O-acetyltransferase</fullName>
        <shortName evidence="7">HAT</shortName>
        <ecNumber evidence="7">2.3.1.31</ecNumber>
    </recommendedName>
    <alternativeName>
        <fullName evidence="7">Homoserine transacetylase</fullName>
        <shortName evidence="7">HTA</shortName>
    </alternativeName>
</protein>
<evidence type="ECO:0000256" key="1">
    <source>
        <dbReference type="ARBA" id="ARBA00022490"/>
    </source>
</evidence>
<dbReference type="RefSeq" id="WP_173227040.1">
    <property type="nucleotide sequence ID" value="NZ_JABMKZ010000045.1"/>
</dbReference>
<comment type="function">
    <text evidence="7">Transfers an acetyl group from acetyl-CoA to L-homoserine, forming acetyl-L-homoserine.</text>
</comment>
<proteinExistence type="inferred from homology"/>
<accession>A0ABU6FZA6</accession>
<evidence type="ECO:0000256" key="3">
    <source>
        <dbReference type="ARBA" id="ARBA00022679"/>
    </source>
</evidence>
<dbReference type="Gene3D" id="3.40.50.880">
    <property type="match status" value="1"/>
</dbReference>
<comment type="subcellular location">
    <subcellularLocation>
        <location evidence="7">Cytoplasm</location>
    </subcellularLocation>
</comment>
<evidence type="ECO:0000313" key="8">
    <source>
        <dbReference type="EMBL" id="MEC0225894.1"/>
    </source>
</evidence>
<feature type="binding site" evidence="7">
    <location>
        <position position="192"/>
    </location>
    <ligand>
        <name>substrate</name>
    </ligand>
</feature>